<evidence type="ECO:0000313" key="1">
    <source>
        <dbReference type="EMBL" id="VFK15808.1"/>
    </source>
</evidence>
<gene>
    <name evidence="1" type="ORF">BECKLPF1236B_GA0070989_108411</name>
</gene>
<reference evidence="1" key="1">
    <citation type="submission" date="2019-02" db="EMBL/GenBank/DDBJ databases">
        <authorList>
            <person name="Gruber-Vodicka R. H."/>
            <person name="Seah K. B. B."/>
        </authorList>
    </citation>
    <scope>NUCLEOTIDE SEQUENCE</scope>
    <source>
        <strain evidence="1">BECK_S313</strain>
    </source>
</reference>
<dbReference type="AlphaFoldDB" id="A0A450WFP2"/>
<dbReference type="EMBL" id="CAADFK010000084">
    <property type="protein sequence ID" value="VFK15808.1"/>
    <property type="molecule type" value="Genomic_DNA"/>
</dbReference>
<proteinExistence type="predicted"/>
<sequence>MHSRAGAWKRAVENMLTLRARIEGEWALISRPGFSAFLFFRYVNFLIILSKALQCLRCHASADHTKMEAQAYSTGCGGAKARRMVE</sequence>
<organism evidence="1">
    <name type="scientific">Candidatus Kentrum sp. LPFa</name>
    <dbReference type="NCBI Taxonomy" id="2126335"/>
    <lineage>
        <taxon>Bacteria</taxon>
        <taxon>Pseudomonadati</taxon>
        <taxon>Pseudomonadota</taxon>
        <taxon>Gammaproteobacteria</taxon>
        <taxon>Candidatus Kentrum</taxon>
    </lineage>
</organism>
<accession>A0A450WFP2</accession>
<name>A0A450WFP2_9GAMM</name>
<protein>
    <submittedName>
        <fullName evidence="1">Uncharacterized protein</fullName>
    </submittedName>
</protein>